<gene>
    <name evidence="4" type="ORF">ACFP0N_05710</name>
</gene>
<dbReference type="SMART" id="SM00612">
    <property type="entry name" value="Kelch"/>
    <property type="match status" value="6"/>
</dbReference>
<dbReference type="PANTHER" id="PTHR46344:SF27">
    <property type="entry name" value="KELCH REPEAT SUPERFAMILY PROTEIN"/>
    <property type="match status" value="1"/>
</dbReference>
<evidence type="ECO:0000256" key="3">
    <source>
        <dbReference type="SAM" id="MobiDB-lite"/>
    </source>
</evidence>
<dbReference type="InterPro" id="IPR006652">
    <property type="entry name" value="Kelch_1"/>
</dbReference>
<evidence type="ECO:0000256" key="1">
    <source>
        <dbReference type="ARBA" id="ARBA00022441"/>
    </source>
</evidence>
<dbReference type="PANTHER" id="PTHR46344">
    <property type="entry name" value="OS02G0202900 PROTEIN"/>
    <property type="match status" value="1"/>
</dbReference>
<dbReference type="Pfam" id="PF01344">
    <property type="entry name" value="Kelch_1"/>
    <property type="match status" value="2"/>
</dbReference>
<evidence type="ECO:0000256" key="2">
    <source>
        <dbReference type="ARBA" id="ARBA00022737"/>
    </source>
</evidence>
<dbReference type="SUPFAM" id="SSF117281">
    <property type="entry name" value="Kelch motif"/>
    <property type="match status" value="1"/>
</dbReference>
<accession>A0ABW1ESD6</accession>
<protein>
    <submittedName>
        <fullName evidence="4">Kelch repeat-containing protein</fullName>
    </submittedName>
</protein>
<dbReference type="InterPro" id="IPR015915">
    <property type="entry name" value="Kelch-typ_b-propeller"/>
</dbReference>
<organism evidence="4 5">
    <name type="scientific">Kitasatospora aburaviensis</name>
    <dbReference type="NCBI Taxonomy" id="67265"/>
    <lineage>
        <taxon>Bacteria</taxon>
        <taxon>Bacillati</taxon>
        <taxon>Actinomycetota</taxon>
        <taxon>Actinomycetes</taxon>
        <taxon>Kitasatosporales</taxon>
        <taxon>Streptomycetaceae</taxon>
        <taxon>Kitasatospora</taxon>
    </lineage>
</organism>
<proteinExistence type="predicted"/>
<reference evidence="5" key="1">
    <citation type="journal article" date="2019" name="Int. J. Syst. Evol. Microbiol.">
        <title>The Global Catalogue of Microorganisms (GCM) 10K type strain sequencing project: providing services to taxonomists for standard genome sequencing and annotation.</title>
        <authorList>
            <consortium name="The Broad Institute Genomics Platform"/>
            <consortium name="The Broad Institute Genome Sequencing Center for Infectious Disease"/>
            <person name="Wu L."/>
            <person name="Ma J."/>
        </authorList>
    </citation>
    <scope>NUCLEOTIDE SEQUENCE [LARGE SCALE GENOMIC DNA]</scope>
    <source>
        <strain evidence="5">CGMCC 4.1469</strain>
    </source>
</reference>
<keyword evidence="2" id="KW-0677">Repeat</keyword>
<dbReference type="Pfam" id="PF20129">
    <property type="entry name" value="DUF6519"/>
    <property type="match status" value="3"/>
</dbReference>
<evidence type="ECO:0000313" key="4">
    <source>
        <dbReference type="EMBL" id="MFC5884485.1"/>
    </source>
</evidence>
<comment type="caution">
    <text evidence="4">The sequence shown here is derived from an EMBL/GenBank/DDBJ whole genome shotgun (WGS) entry which is preliminary data.</text>
</comment>
<keyword evidence="1" id="KW-0880">Kelch repeat</keyword>
<name>A0ABW1ESD6_9ACTN</name>
<dbReference type="Proteomes" id="UP001596067">
    <property type="component" value="Unassembled WGS sequence"/>
</dbReference>
<keyword evidence="5" id="KW-1185">Reference proteome</keyword>
<feature type="region of interest" description="Disordered" evidence="3">
    <location>
        <begin position="1066"/>
        <end position="1090"/>
    </location>
</feature>
<evidence type="ECO:0000313" key="5">
    <source>
        <dbReference type="Proteomes" id="UP001596067"/>
    </source>
</evidence>
<dbReference type="Gene3D" id="2.120.10.80">
    <property type="entry name" value="Kelch-type beta propeller"/>
    <property type="match status" value="2"/>
</dbReference>
<sequence>MKADFSRLRVDDVSGDEWLQQQGRVWLDSDWNEAALARLRRLEHHVRDLVGRRGRPAAGRAFQLGDGGNGVLTIGGGAGVAGRFYLDGLQAANPAPTTYTTQPDYPNAPPLPLPTGPATGWELVGDLAAPRAGHGSALVHTDPDDTEGHGIVLVCGGTVAGAATATAELFHPDTALWSGTGAMTSARTGHSVTDLFDGRVLVVGGIGPAGVTLASAEIYDAFEGTWTAVAAPEMARSGHTATLLSGGRVLVAGGLGPAAGPLGGAPGTLGDPVAEAEIYDPDSDTWTTAAAMTVPRGRHAAVRIGRTPGPDQVLVCGGFRGGGAVASAEIYHAAADEWRAVPDLATARTGHTATVLSGGHVLVVGGAAAELPLNSCELFDPDAGAWRSAAPMAANRTGHAAVRLAGGQVLVTGGHRGDRPLASTERYDPGANHWTAGSPLAEACAWHQATVLDHGSVLVSGGTSEPSAAIGAGGEIPTTELLDPVGTTTAVAYLEVWRRLVGFLQEDRRESALGGADTTVQLRTVAQVKVVRVPPSHLPDELDCEHAVGYLPDDGAARLSTVVAAATQVSDPCDTAADGGYSGRQNRLYRVEIHDSGEMLGALAPGAVPLAADASGGERELKVGELTAVQRAALLVGSWELVDKSAFLEEREVVSIAEVDATGRVRLRTPVRRGFYRAADGAALVPRRDVARLAEPAAAGALSLRLVVGEGPSPAESAAGRLTRRGWFLRDGQTTEPVAVTSYDQVTGVANLAEPLRTGHGVNAELVPRARYKWSADNAGFATAVTAVLRSDLTAASTTVRVGSLGRDRAGQLRVGDLVEIAGDSDELGPGRGLLCRIAADPDPDTLTVTLDAADPLLVPERGAGIRADHVVLRRWDGVGFVGPEDVDLGEGVKIGFSGYDFRASSYWWFTTRARDASVEALDGVPPHGVRRHRTPLAVLHWRSDDQGGVVLDRVVDCAPVFDPLTGLQARHIAYDPRRTGLGDTVQEAIDALAPQHHARVAQNGISWRNDRTLPLTRLNDGLTVDFTEPMAETTLTDRTVELWLHVPDDDDPLVHAVRVPCVVTPGRRQPPPVGGLRPTGADRVTFRPRTPLDPVRVGQWLGRLRAIQGSPALRVDVVLHSAKILDAARKRPLDGTVFGRLVQQGYDTVTALRLPSGNGRPGGDFESWFFVAAPPAPVRVTRLDPPNREPVDRFPEAVHVMFSKDVLLADVRAAGNVVMRGPNGAALAVRVDPFPFDAAAETCSGITITPTDPKWGGQGKHDLTLSNRIHDVDGLALDGKRDGTSGDFTATYFFLPQTPVGPVPVRVASIRPAGGVTLEQFPAVIRLEFTKLVRLDTLNRQTVEILQTNPDDPLGLGDVEGSMVPFGEARPGLVKGFTFAPADRDSLMSPGLFIVDLRHDHGTVILDEDGLVLAGDNEVQPFSSDFTVRPEQ</sequence>
<dbReference type="InterPro" id="IPR045392">
    <property type="entry name" value="DUF6519"/>
</dbReference>
<dbReference type="EMBL" id="JBHSOD010000004">
    <property type="protein sequence ID" value="MFC5884485.1"/>
    <property type="molecule type" value="Genomic_DNA"/>
</dbReference>
<dbReference type="RefSeq" id="WP_313762612.1">
    <property type="nucleotide sequence ID" value="NZ_BAAAVH010000110.1"/>
</dbReference>